<dbReference type="InterPro" id="IPR001715">
    <property type="entry name" value="CH_dom"/>
</dbReference>
<evidence type="ECO:0000256" key="5">
    <source>
        <dbReference type="ARBA" id="ARBA00022490"/>
    </source>
</evidence>
<evidence type="ECO:0000259" key="25">
    <source>
        <dbReference type="PROSITE" id="PS51915"/>
    </source>
</evidence>
<dbReference type="InterPro" id="IPR050540">
    <property type="entry name" value="F-actin_Monoox_Mical"/>
</dbReference>
<feature type="compositionally biased region" description="Polar residues" evidence="20">
    <location>
        <begin position="3562"/>
        <end position="3583"/>
    </location>
</feature>
<feature type="compositionally biased region" description="Polar residues" evidence="20">
    <location>
        <begin position="1508"/>
        <end position="1523"/>
    </location>
</feature>
<evidence type="ECO:0000256" key="6">
    <source>
        <dbReference type="ARBA" id="ARBA00022630"/>
    </source>
</evidence>
<feature type="compositionally biased region" description="Low complexity" evidence="20">
    <location>
        <begin position="2723"/>
        <end position="2733"/>
    </location>
</feature>
<dbReference type="PROSITE" id="PS51848">
    <property type="entry name" value="BMERB"/>
    <property type="match status" value="1"/>
</dbReference>
<feature type="coiled-coil region" evidence="19">
    <location>
        <begin position="3049"/>
        <end position="3076"/>
    </location>
</feature>
<dbReference type="SMART" id="SM00033">
    <property type="entry name" value="CH"/>
    <property type="match status" value="1"/>
</dbReference>
<evidence type="ECO:0000256" key="1">
    <source>
        <dbReference type="ARBA" id="ARBA00001974"/>
    </source>
</evidence>
<evidence type="ECO:0000256" key="3">
    <source>
        <dbReference type="ARBA" id="ARBA00008223"/>
    </source>
</evidence>
<feature type="domain" description="BMERB" evidence="24">
    <location>
        <begin position="3592"/>
        <end position="3741"/>
    </location>
</feature>
<feature type="domain" description="C2H2-type" evidence="23">
    <location>
        <begin position="4165"/>
        <end position="4187"/>
    </location>
</feature>
<dbReference type="GO" id="GO:0005737">
    <property type="term" value="C:cytoplasm"/>
    <property type="evidence" value="ECO:0007669"/>
    <property type="project" value="UniProtKB-SubCell"/>
</dbReference>
<comment type="catalytic activity">
    <reaction evidence="15">
        <text>L-methionyl-[F-actin] + NADPH + O2 + H(+) = L-methionyl-(R)-S-oxide-[F-actin] + NADP(+) + H2O</text>
        <dbReference type="Rhea" id="RHEA:51308"/>
        <dbReference type="Rhea" id="RHEA-COMP:12953"/>
        <dbReference type="Rhea" id="RHEA-COMP:12956"/>
        <dbReference type="ChEBI" id="CHEBI:15377"/>
        <dbReference type="ChEBI" id="CHEBI:15378"/>
        <dbReference type="ChEBI" id="CHEBI:15379"/>
        <dbReference type="ChEBI" id="CHEBI:16044"/>
        <dbReference type="ChEBI" id="CHEBI:45764"/>
        <dbReference type="ChEBI" id="CHEBI:57783"/>
        <dbReference type="ChEBI" id="CHEBI:58349"/>
        <dbReference type="EC" id="1.14.13.225"/>
    </reaction>
</comment>
<keyword evidence="7 17" id="KW-0479">Metal-binding</keyword>
<evidence type="ECO:0000259" key="21">
    <source>
        <dbReference type="PROSITE" id="PS50021"/>
    </source>
</evidence>
<feature type="coiled-coil region" evidence="19">
    <location>
        <begin position="3591"/>
        <end position="3622"/>
    </location>
</feature>
<evidence type="ECO:0000256" key="11">
    <source>
        <dbReference type="ARBA" id="ARBA00023002"/>
    </source>
</evidence>
<evidence type="ECO:0000256" key="2">
    <source>
        <dbReference type="ARBA" id="ARBA00004496"/>
    </source>
</evidence>
<feature type="compositionally biased region" description="Acidic residues" evidence="20">
    <location>
        <begin position="1407"/>
        <end position="1431"/>
    </location>
</feature>
<reference evidence="26" key="1">
    <citation type="journal article" date="2020" name="J Insects Food Feed">
        <title>The yellow mealworm (Tenebrio molitor) genome: a resource for the emerging insects as food and feed industry.</title>
        <authorList>
            <person name="Eriksson T."/>
            <person name="Andere A."/>
            <person name="Kelstrup H."/>
            <person name="Emery V."/>
            <person name="Picard C."/>
        </authorList>
    </citation>
    <scope>NUCLEOTIDE SEQUENCE</scope>
    <source>
        <strain evidence="26">Stoneville</strain>
        <tissue evidence="26">Whole head</tissue>
    </source>
</reference>
<feature type="region of interest" description="Disordered" evidence="20">
    <location>
        <begin position="908"/>
        <end position="958"/>
    </location>
</feature>
<keyword evidence="9 17" id="KW-0862">Zinc</keyword>
<dbReference type="PROSITE" id="PS50157">
    <property type="entry name" value="ZINC_FINGER_C2H2_2"/>
    <property type="match status" value="5"/>
</dbReference>
<dbReference type="PROSITE" id="PS51915">
    <property type="entry name" value="ZAD"/>
    <property type="match status" value="1"/>
</dbReference>
<feature type="region of interest" description="Disordered" evidence="20">
    <location>
        <begin position="3177"/>
        <end position="3198"/>
    </location>
</feature>
<dbReference type="SMART" id="SM00132">
    <property type="entry name" value="LIM"/>
    <property type="match status" value="1"/>
</dbReference>
<feature type="compositionally biased region" description="Basic and acidic residues" evidence="20">
    <location>
        <begin position="1489"/>
        <end position="1502"/>
    </location>
</feature>
<keyword evidence="8" id="KW-0274">FAD</keyword>
<feature type="region of interest" description="Disordered" evidence="20">
    <location>
        <begin position="781"/>
        <end position="800"/>
    </location>
</feature>
<dbReference type="InterPro" id="IPR013087">
    <property type="entry name" value="Znf_C2H2_type"/>
</dbReference>
<feature type="region of interest" description="Disordered" evidence="20">
    <location>
        <begin position="2470"/>
        <end position="2550"/>
    </location>
</feature>
<keyword evidence="5" id="KW-0963">Cytoplasm</keyword>
<evidence type="ECO:0000259" key="23">
    <source>
        <dbReference type="PROSITE" id="PS50157"/>
    </source>
</evidence>
<evidence type="ECO:0000256" key="18">
    <source>
        <dbReference type="PROSITE-ProRule" id="PRU01263"/>
    </source>
</evidence>
<name>A0A8J6HCV3_TENMO</name>
<dbReference type="SUPFAM" id="SSF47576">
    <property type="entry name" value="Calponin-homology domain, CH-domain"/>
    <property type="match status" value="1"/>
</dbReference>
<feature type="compositionally biased region" description="Basic and acidic residues" evidence="20">
    <location>
        <begin position="1433"/>
        <end position="1447"/>
    </location>
</feature>
<dbReference type="GO" id="GO:0005634">
    <property type="term" value="C:nucleus"/>
    <property type="evidence" value="ECO:0007669"/>
    <property type="project" value="InterPro"/>
</dbReference>
<keyword evidence="14" id="KW-0009">Actin-binding</keyword>
<feature type="compositionally biased region" description="Basic and acidic residues" evidence="20">
    <location>
        <begin position="2236"/>
        <end position="2253"/>
    </location>
</feature>
<feature type="compositionally biased region" description="Basic and acidic residues" evidence="20">
    <location>
        <begin position="2367"/>
        <end position="2384"/>
    </location>
</feature>
<feature type="compositionally biased region" description="Basic and acidic residues" evidence="20">
    <location>
        <begin position="2346"/>
        <end position="2358"/>
    </location>
</feature>
<comment type="subcellular location">
    <subcellularLocation>
        <location evidence="2">Cytoplasm</location>
    </subcellularLocation>
</comment>
<keyword evidence="11" id="KW-0560">Oxidoreductase</keyword>
<dbReference type="SUPFAM" id="SSF51905">
    <property type="entry name" value="FAD/NAD(P)-binding domain"/>
    <property type="match status" value="1"/>
</dbReference>
<evidence type="ECO:0000256" key="15">
    <source>
        <dbReference type="ARBA" id="ARBA00049522"/>
    </source>
</evidence>
<keyword evidence="16" id="KW-0863">Zinc-finger</keyword>
<evidence type="ECO:0000256" key="16">
    <source>
        <dbReference type="PROSITE-ProRule" id="PRU00042"/>
    </source>
</evidence>
<feature type="compositionally biased region" description="Acidic residues" evidence="20">
    <location>
        <begin position="2144"/>
        <end position="2155"/>
    </location>
</feature>
<dbReference type="Gene3D" id="1.10.418.10">
    <property type="entry name" value="Calponin-like domain"/>
    <property type="match status" value="1"/>
</dbReference>
<sequence>MDHHNQPPPRGGRQVTAKEIAQANDYFEHFLNATSLKNILGYYRSICDHLNLKPNHCALFYPKLRSYLTSWKAKALWKKFDARAAHKCYGKSKLCTNTRVLIIGAGPCGLRTAIEAQLLGAKVATRHTWDFGLERVFSLNVSVVLKMLRQVVIEKRDRLSRNNVLHLWPFVIEDLRALGAKKFFGKFCAGAIDHISIRQLQCILLKVVLLLGAEVHTEVSFERLVEPDPGEKTGWKAEFKPSTHPVCQYEFDVVIGADGKRNTLQGFKRKEFRGKLAIAITANFINKRTEAEARVEEISGVAFIFNQKFFKELHEATGIDLENIVYYKDDTHYFVMTAKKPSLIEKGVIKQDLADTERLLAPDNVNREALMDYAREAANFSTNYQMPDVEFAVNHYGQPDVAMFDFTSMYAAENASKVLERNGYRLLMILVGDSLLEPFWPTGSGCARGFLSSLDAAWAIRSWCSGTTTPLDVLAERESIYRLLGQTTPDNLNKEWKSYTLDPVTRYPNLNRNVVVPLQTTGLFDTDDPTSLERMRRNSIDVEPVEMPKKRRRGNVDNEVLLNWISEQVREHDDIAVTDIASVFKDGKVLCAILNHYRPDLVDYNAIKEEEPAKMNQLVIDILEREIGISPIMTGEEITNAEDYLAMATYLTQVYDSFRCEIPHIKHPKLRVLPKPPPNPPKPPALDFSPTVTAVSSDIRVRSKVVTFESIPEELQSETSEMSVSEISQMYHESVLNGFSGDEGSLRRVVNIKLLESDRLRKIKFEPSTDVLRIVTRCTEGRDSKKMSDSEENGTAGEPDQVFNRVSNWISTHDFRPHDEQGVETNIVDGITDITSVTKNIERGRKGAPTDGLVVEERTDEVKCGDGGGSDKSEGLIKTLTKFSQYSPFEKRRNRTASPSHFSVIVEGEELELPEPKKSDTSFKSVKHHHQQLPHQVPQVVQPSVPRPSSRHKRHAEPPVLNKASSIDRKTRKRRTLEKIGASVVSITLLALIWASLLFGLDTRCYIILTEERQKILEEIAANRFERQNKRRQQRRLQTEQFLKSMQMLQANAPDSQPFEDYSLFVYRQTAPNFEDRVKDLERKFTYFPDHENKLPNQTRGNADEDFAARIKSMEDRWREPQPVDKKPRDLLRAIGKIETSDWNIKEIEKKIRENKLGKPASKDKEKVPKWSKEQFRARQTKMEKQHLDRQDSSEAKFADIDKNIKHLELKLKEGNARDLGQNKVASITEKLASKVPENPEPKPIQKSPSRTVVLPSQNASEFCHFCGKRVYLMERLSAEGRFFHHGCFKCQYCNTQLRLGSYAFDRDGIYDHKFFCIHHYGMQGEVRATKVIRKPSQRQPAKSPEKKPLSGIAGVDLLDRVRTPERVEFANLSGLNASDHEESLSQMDEDEWTDKNFGASAAELGSSDDESSSLSDTDSDDEDAFEEALEEPATKEGTLKWAERFNRRYSKKRDDSDSDGYSSSDRSSYYENTSDDDDSDTATEGEEEIRARELRKQEVRVEPPVVQTDTGTDTEVKSSPNLPSAIPDILSDNHLRVPQPKSPCSEDDSADFSSAISGGDSGSESPKTGAQNFALAKSATAGALLPPKPLRNFVVPPKEKRKSFGAEFVPKFTTNEQEPLLIIKRTPSKLTIPKEIGKPKVAVSGNIENAKKYFGTPASHKAQPKSILKRSETVASVPKGRLIKQNSLPEKSNEEKKAEVSFNFDPLEDTKEIDSYIENLLANEEELMKPIDPDKYKVQEPEESEKDEEKDEEGISSSIEDLFKALKTETGIEEDAVAVRKTDEKIEDLLNWMDDLEHQSRDRKAYRSLSDAKYKNLERVLKVPKRADSVVSKIPKDNITYFERHLAGKSVEDDPPKTFALARSKTDTYCNKPRSSVDLDAVSKVDIKKVLMKFERASSLEGELEPEKEKVVPRRTFGKRFSLADLKRRDSERRHSVNFETALRDFEDLVGNMEGKEDQKEERKDWCVNITVSTIPNPEFLGLAGHCDLDLDDSGVENMDGVESPQENVDLGVGNGEESELLKIDDEVFETESGEEPRKNATEVSCKIDLENVDAKNEIEREENSIKENENKDVENVMPEKIEISESDLKSDRNVSENAKIEEPEECLSSKVDVEDQKAESETESSEDEEDSESAPSSSSGADSEEESEEEDVQKDDLNETNRTLVKVYVMDPQKNDMVPPGEEKSAFSKTASSPSRQIKDPSPIYATIDELNKLGKSENVKTEVVVAATAKKPVHLEDLYAKVNKPPKEKPQAPQPSTCSPPVPRRNRKKSSEEQPPPPPPRPQRQKSHEGAKLEPNNNNDELHPVAPQRKRAMTSSPLPKRKTGLAPPSPADGQKSRSTTNLEVKREIVRLKDLPRVQNAARNRTLDGKSKNKQKDKDKDCSAPIPHTPLNVQQSRLSNGDVSLLSGRMSLSRLNKVVLEKKQSNHKTKYAFERDVVLFLVDLSVAVWCRAEIDCFVLQVVSDETTSDSSSEVRNSATEISTDSEFAHDDPTPTREVPFTAFNDVHVTKTRGSGGTRGGAPLRKIQVTSGYLQRPSDKGRAPKAAPKQDIELNLSPLVSSAPSIVRKPAPVLLPRTEGYALNRTQSTGGIAAKVSLELKKKYLLGESYGPGSIQKSGSASTLDTKLKSFHSNITDCQKLLKPAPEVSAAMQTFCSKLNEGPSPIATPQSPIATPQSPKSFDAAVPQVFENELEGRPRSPVHETSIIVPKIDWTKNKPQSDDSLSTDSVSDGEAPKTPEFNFESIPTVRIDEIPPDSLCVESVAATEPPKSITSEKKTLNQPKLLPELETKDVLPEIHDVLHVRRKLSTEPDTRSVESDADSIAEPATAALTETELSDWARDGAVSDDLGDDDFELNLESRSTKKPKSIDFGEGRADKAIISELEDLDHICGKDEIKNKTIITEALNSVLSKNLDIEFMDTGTETSSDDGVIDSQNGYILFKDEDELAEDSLNPNINDIVEARNEVLKNTGYCFIANEPDNFGGEVVDLKPGDLEQLKAKQNAGDHDEDSLLIVDPGTTTEENTCSDSTVKNLTEISADKERFQNPTENNNFQRKRLEEKLAKLKAEQASRQQSSQNNIDNNVEFDEHCQRLQSRVEFGNVKDSIDIRKSRRKSKDSPQKPDLIQEEKQTPPPSPVAQPAVRTPDVIYKKEAIEKERDVNQRLVQEMVMNKMKAENKSLDKKRRKSRQFELSKSATTDVVSEINHNLDDSNRNSTYSSGSSVYATPDVLLSTLKRSPESDKFSTPLTRPTSVHVADAQRDSIKENPSMPDVRTALFANEFRTPVAPPRLKHEEAKRTAEKLKQDAKVRARLLSNEELGLSPEDKLSKLKEKLAKREEVKVERLESFLHSNEALNRKREETPTRTKSIDEIGGSIRTAEKFCKSDPNLLDTDPKKAKKKNKEKDRERRKSITKLITTFFTKKSPAGNGRGIFSRISPKAKDVSKLSYSSVASGLFLVLAWFHLVTIITVEVRLSAATLFLFRSRFVTLPAIAPSADTENDNCFARQDVVVEEPARRNSFSEVLHRDDSSPPPVPPLPLDYSVKGTDDSSDGEHDWKRRSSCDTLDQSGALDTSVSSLSNNRLSKGARRIARQAQLKRHRMAQEIQRKLEETEVKTRELEERGVSVEKALRGEVDGRYAKDESELLQEWFDLMRDRTELRRYERELMVRAQELELEDRHARLQHDLRERLEKDEQKTEEEVQVEGSIINEMMEIVAKRDSLIALLEEDRLRLCLVKPSICFSILEGNIADMFEALTSSKVNPHDEISTVVCLKCLLNLKLAYNFQQQIKKCEEKLAKHLNVREEPASLNLEEGVKTDKEFKDLVNLCEKNCAICGLGFDAGSINDHIRQHFKSAQKCGVCDKSFADVESCREHLSEHPEKAVYECGNCRAKFRYKSFYDMHRETVCVKKRIATLGLQSKQAINLLLESQTREKKMRALGAITDRAARKEAFKLGLRSSEAIQILLGAEESPICNICFKKFASKKSFQTHTHKTKTCQFCQREITIYAYKKHVQDHTLGPQICHLCGAILQSRSTLLTHIFYSHNNNRYKCEDCGKLFKKKTAKDLHRRREHLGQPTHYCDTCGKGFFSGKFLDKHIKMKHLKLRPHICDFCKRGFSSPYALKTHTRQHTNETPYRCEVCGDGFRQNVSLKAHRKSKHNIVEAETCSCKVCGKGFASEVALYAHMRRH</sequence>
<accession>A0A8J6HCV3</accession>
<keyword evidence="13 17" id="KW-0440">LIM domain</keyword>
<dbReference type="SUPFAM" id="SSF57716">
    <property type="entry name" value="Glucocorticoid receptor-like (DNA-binding domain)"/>
    <property type="match status" value="2"/>
</dbReference>
<dbReference type="EMBL" id="JABDTM020026270">
    <property type="protein sequence ID" value="KAH0812128.1"/>
    <property type="molecule type" value="Genomic_DNA"/>
</dbReference>
<organism evidence="26 27">
    <name type="scientific">Tenebrio molitor</name>
    <name type="common">Yellow mealworm beetle</name>
    <dbReference type="NCBI Taxonomy" id="7067"/>
    <lineage>
        <taxon>Eukaryota</taxon>
        <taxon>Metazoa</taxon>
        <taxon>Ecdysozoa</taxon>
        <taxon>Arthropoda</taxon>
        <taxon>Hexapoda</taxon>
        <taxon>Insecta</taxon>
        <taxon>Pterygota</taxon>
        <taxon>Neoptera</taxon>
        <taxon>Endopterygota</taxon>
        <taxon>Coleoptera</taxon>
        <taxon>Polyphaga</taxon>
        <taxon>Cucujiformia</taxon>
        <taxon>Tenebrionidae</taxon>
        <taxon>Tenebrio</taxon>
    </lineage>
</organism>
<feature type="compositionally biased region" description="Acidic residues" evidence="20">
    <location>
        <begin position="1742"/>
        <end position="1755"/>
    </location>
</feature>
<dbReference type="PROSITE" id="PS00478">
    <property type="entry name" value="LIM_DOMAIN_1"/>
    <property type="match status" value="1"/>
</dbReference>
<feature type="compositionally biased region" description="Basic and acidic residues" evidence="20">
    <location>
        <begin position="2113"/>
        <end position="2122"/>
    </location>
</feature>
<dbReference type="Pfam" id="PF00307">
    <property type="entry name" value="CH"/>
    <property type="match status" value="1"/>
</dbReference>
<feature type="region of interest" description="Disordered" evidence="20">
    <location>
        <begin position="2712"/>
        <end position="2745"/>
    </location>
</feature>
<feature type="compositionally biased region" description="Polar residues" evidence="20">
    <location>
        <begin position="2477"/>
        <end position="2487"/>
    </location>
</feature>
<comment type="similarity">
    <text evidence="3">Belongs to the Mical family.</text>
</comment>
<feature type="region of interest" description="Disordered" evidence="20">
    <location>
        <begin position="3385"/>
        <end position="3408"/>
    </location>
</feature>
<dbReference type="InterPro" id="IPR022735">
    <property type="entry name" value="bMERB_dom"/>
</dbReference>
<dbReference type="PANTHER" id="PTHR23167">
    <property type="entry name" value="CALPONIN HOMOLOGY DOMAIN-CONTAINING PROTEIN DDB_G0272472-RELATED"/>
    <property type="match status" value="1"/>
</dbReference>
<keyword evidence="6" id="KW-0285">Flavoprotein</keyword>
<dbReference type="SUPFAM" id="SSF57667">
    <property type="entry name" value="beta-beta-alpha zinc fingers"/>
    <property type="match status" value="3"/>
</dbReference>
<feature type="region of interest" description="Disordered" evidence="20">
    <location>
        <begin position="3105"/>
        <end position="3145"/>
    </location>
</feature>
<feature type="compositionally biased region" description="Acidic residues" evidence="20">
    <location>
        <begin position="2123"/>
        <end position="2134"/>
    </location>
</feature>
<protein>
    <recommendedName>
        <fullName evidence="4">F-actin monooxygenase</fullName>
        <ecNumber evidence="4">1.14.13.225</ecNumber>
    </recommendedName>
</protein>
<feature type="region of interest" description="Disordered" evidence="20">
    <location>
        <begin position="1402"/>
        <end position="1575"/>
    </location>
</feature>
<feature type="domain" description="LIM zinc-binding" evidence="22">
    <location>
        <begin position="1262"/>
        <end position="1327"/>
    </location>
</feature>
<feature type="region of interest" description="Disordered" evidence="20">
    <location>
        <begin position="2053"/>
        <end position="2205"/>
    </location>
</feature>
<evidence type="ECO:0000313" key="27">
    <source>
        <dbReference type="Proteomes" id="UP000719412"/>
    </source>
</evidence>
<feature type="compositionally biased region" description="Basic and acidic residues" evidence="20">
    <location>
        <begin position="1729"/>
        <end position="1741"/>
    </location>
</feature>
<feature type="compositionally biased region" description="Basic and acidic residues" evidence="20">
    <location>
        <begin position="3117"/>
        <end position="3131"/>
    </location>
</feature>
<dbReference type="CDD" id="cd09439">
    <property type="entry name" value="LIM_Mical"/>
    <property type="match status" value="1"/>
</dbReference>
<feature type="region of interest" description="Disordered" evidence="20">
    <location>
        <begin position="3520"/>
        <end position="3584"/>
    </location>
</feature>
<evidence type="ECO:0000256" key="9">
    <source>
        <dbReference type="ARBA" id="ARBA00022833"/>
    </source>
</evidence>
<dbReference type="InterPro" id="IPR036188">
    <property type="entry name" value="FAD/NAD-bd_sf"/>
</dbReference>
<feature type="domain" description="C2H2-type" evidence="23">
    <location>
        <begin position="4106"/>
        <end position="4133"/>
    </location>
</feature>
<evidence type="ECO:0000256" key="10">
    <source>
        <dbReference type="ARBA" id="ARBA00022857"/>
    </source>
</evidence>
<dbReference type="InterPro" id="IPR001781">
    <property type="entry name" value="Znf_LIM"/>
</dbReference>
<dbReference type="SMART" id="SM01203">
    <property type="entry name" value="DUF3585"/>
    <property type="match status" value="1"/>
</dbReference>
<feature type="domain" description="C2H2-type" evidence="23">
    <location>
        <begin position="4134"/>
        <end position="4157"/>
    </location>
</feature>
<keyword evidence="19" id="KW-0175">Coiled coil</keyword>
<dbReference type="Pfam" id="PF25413">
    <property type="entry name" value="Rossman_Mical"/>
    <property type="match status" value="1"/>
</dbReference>
<feature type="compositionally biased region" description="Polar residues" evidence="20">
    <location>
        <begin position="3019"/>
        <end position="3030"/>
    </location>
</feature>
<feature type="compositionally biased region" description="Basic and acidic residues" evidence="20">
    <location>
        <begin position="2538"/>
        <end position="2550"/>
    </location>
</feature>
<evidence type="ECO:0000256" key="14">
    <source>
        <dbReference type="ARBA" id="ARBA00023203"/>
    </source>
</evidence>
<feature type="domain" description="ZAD" evidence="25">
    <location>
        <begin position="3728"/>
        <end position="3798"/>
    </location>
</feature>
<dbReference type="SMART" id="SM00355">
    <property type="entry name" value="ZnF_C2H2"/>
    <property type="match status" value="10"/>
</dbReference>
<evidence type="ECO:0000256" key="8">
    <source>
        <dbReference type="ARBA" id="ARBA00022827"/>
    </source>
</evidence>
<feature type="region of interest" description="Disordered" evidence="20">
    <location>
        <begin position="3002"/>
        <end position="3030"/>
    </location>
</feature>
<evidence type="ECO:0000313" key="26">
    <source>
        <dbReference type="EMBL" id="KAH0812128.1"/>
    </source>
</evidence>
<dbReference type="PRINTS" id="PR00420">
    <property type="entry name" value="RNGMNOXGNASE"/>
</dbReference>
<feature type="compositionally biased region" description="Basic and acidic residues" evidence="20">
    <location>
        <begin position="2053"/>
        <end position="2103"/>
    </location>
</feature>
<evidence type="ECO:0000256" key="4">
    <source>
        <dbReference type="ARBA" id="ARBA00012709"/>
    </source>
</evidence>
<keyword evidence="10" id="KW-0521">NADP</keyword>
<evidence type="ECO:0000256" key="19">
    <source>
        <dbReference type="SAM" id="Coils"/>
    </source>
</evidence>
<dbReference type="GO" id="GO:0003779">
    <property type="term" value="F:actin binding"/>
    <property type="evidence" value="ECO:0007669"/>
    <property type="project" value="UniProtKB-KW"/>
</dbReference>
<dbReference type="InterPro" id="IPR012934">
    <property type="entry name" value="Znf_AD"/>
</dbReference>
<dbReference type="InterPro" id="IPR057494">
    <property type="entry name" value="Rossman_Mical"/>
</dbReference>
<evidence type="ECO:0000259" key="22">
    <source>
        <dbReference type="PROSITE" id="PS50023"/>
    </source>
</evidence>
<feature type="compositionally biased region" description="Basic and acidic residues" evidence="20">
    <location>
        <begin position="3545"/>
        <end position="3561"/>
    </location>
</feature>
<dbReference type="GO" id="GO:0120501">
    <property type="term" value="F:F-actin monooxygenase activity"/>
    <property type="evidence" value="ECO:0007669"/>
    <property type="project" value="UniProtKB-EC"/>
</dbReference>
<dbReference type="Proteomes" id="UP000719412">
    <property type="component" value="Unassembled WGS sequence"/>
</dbReference>
<dbReference type="Gene3D" id="2.10.110.10">
    <property type="entry name" value="Cysteine Rich Protein"/>
    <property type="match status" value="1"/>
</dbReference>
<dbReference type="Gene3D" id="3.50.50.60">
    <property type="entry name" value="FAD/NAD(P)-binding domain"/>
    <property type="match status" value="1"/>
</dbReference>
<dbReference type="PROSITE" id="PS00028">
    <property type="entry name" value="ZINC_FINGER_C2H2_1"/>
    <property type="match status" value="5"/>
</dbReference>
<feature type="compositionally biased region" description="Low complexity" evidence="20">
    <location>
        <begin position="1460"/>
        <end position="1473"/>
    </location>
</feature>
<dbReference type="PROSITE" id="PS50021">
    <property type="entry name" value="CH"/>
    <property type="match status" value="1"/>
</dbReference>
<evidence type="ECO:0000256" key="17">
    <source>
        <dbReference type="PROSITE-ProRule" id="PRU00125"/>
    </source>
</evidence>
<feature type="compositionally biased region" description="Polar residues" evidence="20">
    <location>
        <begin position="2189"/>
        <end position="2198"/>
    </location>
</feature>
<dbReference type="EC" id="1.14.13.225" evidence="4"/>
<feature type="compositionally biased region" description="Polar residues" evidence="20">
    <location>
        <begin position="1552"/>
        <end position="1572"/>
    </location>
</feature>
<evidence type="ECO:0000256" key="20">
    <source>
        <dbReference type="SAM" id="MobiDB-lite"/>
    </source>
</evidence>
<evidence type="ECO:0000256" key="13">
    <source>
        <dbReference type="ARBA" id="ARBA00023038"/>
    </source>
</evidence>
<comment type="cofactor">
    <cofactor evidence="1">
        <name>FAD</name>
        <dbReference type="ChEBI" id="CHEBI:57692"/>
    </cofactor>
</comment>
<feature type="domain" description="C2H2-type" evidence="23">
    <location>
        <begin position="4077"/>
        <end position="4105"/>
    </location>
</feature>
<dbReference type="GO" id="GO:0008270">
    <property type="term" value="F:zinc ion binding"/>
    <property type="evidence" value="ECO:0007669"/>
    <property type="project" value="UniProtKB-KW"/>
</dbReference>
<comment type="caution">
    <text evidence="26">The sequence shown here is derived from an EMBL/GenBank/DDBJ whole genome shotgun (WGS) entry which is preliminary data.</text>
</comment>
<feature type="domain" description="C2H2-type" evidence="23">
    <location>
        <begin position="4048"/>
        <end position="4076"/>
    </location>
</feature>
<feature type="region of interest" description="Disordered" evidence="20">
    <location>
        <begin position="2231"/>
        <end position="2398"/>
    </location>
</feature>
<reference evidence="26" key="2">
    <citation type="submission" date="2021-08" db="EMBL/GenBank/DDBJ databases">
        <authorList>
            <person name="Eriksson T."/>
        </authorList>
    </citation>
    <scope>NUCLEOTIDE SEQUENCE</scope>
    <source>
        <strain evidence="26">Stoneville</strain>
        <tissue evidence="26">Whole head</tissue>
    </source>
</reference>
<evidence type="ECO:0000259" key="24">
    <source>
        <dbReference type="PROSITE" id="PS51848"/>
    </source>
</evidence>
<dbReference type="InterPro" id="IPR036872">
    <property type="entry name" value="CH_dom_sf"/>
</dbReference>
<gene>
    <name evidence="26" type="ORF">GEV33_010659</name>
</gene>
<dbReference type="Pfam" id="PF00096">
    <property type="entry name" value="zf-C2H2"/>
    <property type="match status" value="1"/>
</dbReference>
<dbReference type="PANTHER" id="PTHR23167:SF54">
    <property type="entry name" value="[F-ACTIN]-MONOOXYGENASE MICAL"/>
    <property type="match status" value="1"/>
</dbReference>
<feature type="domain" description="Calponin-homology (CH)" evidence="21">
    <location>
        <begin position="555"/>
        <end position="659"/>
    </location>
</feature>
<evidence type="ECO:0000256" key="7">
    <source>
        <dbReference type="ARBA" id="ARBA00022723"/>
    </source>
</evidence>
<proteinExistence type="inferred from homology"/>
<dbReference type="Gene3D" id="3.30.160.60">
    <property type="entry name" value="Classic Zinc Finger"/>
    <property type="match status" value="4"/>
</dbReference>
<evidence type="ECO:0000256" key="12">
    <source>
        <dbReference type="ARBA" id="ARBA00023033"/>
    </source>
</evidence>
<keyword evidence="27" id="KW-1185">Reference proteome</keyword>
<feature type="region of interest" description="Disordered" evidence="20">
    <location>
        <begin position="1679"/>
        <end position="1699"/>
    </location>
</feature>
<keyword evidence="12" id="KW-0503">Monooxygenase</keyword>
<dbReference type="InterPro" id="IPR036236">
    <property type="entry name" value="Znf_C2H2_sf"/>
</dbReference>
<dbReference type="PROSITE" id="PS50023">
    <property type="entry name" value="LIM_DOMAIN_2"/>
    <property type="match status" value="1"/>
</dbReference>
<dbReference type="Pfam" id="PF12130">
    <property type="entry name" value="bMERB_dom"/>
    <property type="match status" value="1"/>
</dbReference>
<feature type="compositionally biased region" description="Acidic residues" evidence="20">
    <location>
        <begin position="1474"/>
        <end position="1488"/>
    </location>
</feature>
<feature type="region of interest" description="Disordered" evidence="20">
    <location>
        <begin position="1729"/>
        <end position="1758"/>
    </location>
</feature>
<comment type="caution">
    <text evidence="18">Lacks conserved residue(s) required for the propagation of feature annotation.</text>
</comment>
<feature type="compositionally biased region" description="Low complexity" evidence="20">
    <location>
        <begin position="933"/>
        <end position="948"/>
    </location>
</feature>